<protein>
    <submittedName>
        <fullName evidence="4">Acyl-CoA N-acyltransferase</fullName>
    </submittedName>
</protein>
<name>A0A1E4SKD4_9ASCO</name>
<reference evidence="5" key="1">
    <citation type="submission" date="2016-05" db="EMBL/GenBank/DDBJ databases">
        <title>Comparative genomics of biotechnologically important yeasts.</title>
        <authorList>
            <consortium name="DOE Joint Genome Institute"/>
            <person name="Riley R."/>
            <person name="Haridas S."/>
            <person name="Wolfe K.H."/>
            <person name="Lopes M.R."/>
            <person name="Hittinger C.T."/>
            <person name="Goker M."/>
            <person name="Salamov A."/>
            <person name="Wisecaver J."/>
            <person name="Long T.M."/>
            <person name="Aerts A.L."/>
            <person name="Barry K."/>
            <person name="Choi C."/>
            <person name="Clum A."/>
            <person name="Coughlan A.Y."/>
            <person name="Deshpande S."/>
            <person name="Douglass A.P."/>
            <person name="Hanson S.J."/>
            <person name="Klenk H.-P."/>
            <person name="Labutti K."/>
            <person name="Lapidus A."/>
            <person name="Lindquist E."/>
            <person name="Lipzen A."/>
            <person name="Meier-Kolthoff J.P."/>
            <person name="Ohm R.A."/>
            <person name="Otillar R.P."/>
            <person name="Pangilinan J."/>
            <person name="Peng Y."/>
            <person name="Rokas A."/>
            <person name="Rosa C.A."/>
            <person name="Scheuner C."/>
            <person name="Sibirny A.A."/>
            <person name="Slot J.C."/>
            <person name="Stielow J.B."/>
            <person name="Sun H."/>
            <person name="Kurtzman C.P."/>
            <person name="Blackwell M."/>
            <person name="Grigoriev I.V."/>
            <person name="Jeffries T.W."/>
        </authorList>
    </citation>
    <scope>NUCLEOTIDE SEQUENCE [LARGE SCALE GENOMIC DNA]</scope>
    <source>
        <strain evidence="5">NRRL Y-17324</strain>
    </source>
</reference>
<dbReference type="PANTHER" id="PTHR42919:SF8">
    <property type="entry name" value="N-ALPHA-ACETYLTRANSFERASE 50"/>
    <property type="match status" value="1"/>
</dbReference>
<gene>
    <name evidence="4" type="ORF">CANTADRAFT_219932</name>
</gene>
<dbReference type="Pfam" id="PF00583">
    <property type="entry name" value="Acetyltransf_1"/>
    <property type="match status" value="1"/>
</dbReference>
<evidence type="ECO:0000313" key="4">
    <source>
        <dbReference type="EMBL" id="ODV79963.1"/>
    </source>
</evidence>
<dbReference type="InterPro" id="IPR016181">
    <property type="entry name" value="Acyl_CoA_acyltransferase"/>
</dbReference>
<dbReference type="GO" id="GO:0031415">
    <property type="term" value="C:NatA complex"/>
    <property type="evidence" value="ECO:0007669"/>
    <property type="project" value="TreeGrafter"/>
</dbReference>
<dbReference type="STRING" id="984487.A0A1E4SKD4"/>
<dbReference type="RefSeq" id="XP_020065085.1">
    <property type="nucleotide sequence ID" value="XM_020206769.1"/>
</dbReference>
<dbReference type="InterPro" id="IPR000182">
    <property type="entry name" value="GNAT_dom"/>
</dbReference>
<keyword evidence="2 4" id="KW-0012">Acyltransferase</keyword>
<dbReference type="CDD" id="cd04301">
    <property type="entry name" value="NAT_SF"/>
    <property type="match status" value="1"/>
</dbReference>
<dbReference type="OrthoDB" id="47374at2759"/>
<dbReference type="GO" id="GO:0016747">
    <property type="term" value="F:acyltransferase activity, transferring groups other than amino-acyl groups"/>
    <property type="evidence" value="ECO:0007669"/>
    <property type="project" value="InterPro"/>
</dbReference>
<evidence type="ECO:0000259" key="3">
    <source>
        <dbReference type="PROSITE" id="PS51186"/>
    </source>
</evidence>
<keyword evidence="1 4" id="KW-0808">Transferase</keyword>
<dbReference type="GeneID" id="30980906"/>
<feature type="domain" description="N-acetyltransferase" evidence="3">
    <location>
        <begin position="6"/>
        <end position="172"/>
    </location>
</feature>
<evidence type="ECO:0000313" key="5">
    <source>
        <dbReference type="Proteomes" id="UP000094285"/>
    </source>
</evidence>
<proteinExistence type="predicted"/>
<dbReference type="SUPFAM" id="SSF55729">
    <property type="entry name" value="Acyl-CoA N-acyltransferases (Nat)"/>
    <property type="match status" value="1"/>
</dbReference>
<dbReference type="InterPro" id="IPR051556">
    <property type="entry name" value="N-term/lysine_N-AcTrnsfr"/>
</dbReference>
<evidence type="ECO:0000256" key="1">
    <source>
        <dbReference type="ARBA" id="ARBA00022679"/>
    </source>
</evidence>
<dbReference type="PANTHER" id="PTHR42919">
    <property type="entry name" value="N-ALPHA-ACETYLTRANSFERASE"/>
    <property type="match status" value="1"/>
</dbReference>
<accession>A0A1E4SKD4</accession>
<sequence length="172" mass="19403">MGRDIISLDDITPNNIGVLQKINEVSLPTTYSEQWYKDSLASDQIVKLSFYSELPVGGIKAKSFNSSSTTNTYETTQQLQIKDQIPNAVYIESLAVLEAYRGLGIGSKLLEYAIEETKKRFVHEIILHAHVENQEVISWYEKRGFMKGSIVPEYYKAQGLKNPDAVVLTLKV</sequence>
<dbReference type="Gene3D" id="3.40.630.30">
    <property type="match status" value="1"/>
</dbReference>
<organism evidence="4 5">
    <name type="scientific">Suhomyces tanzawaensis NRRL Y-17324</name>
    <dbReference type="NCBI Taxonomy" id="984487"/>
    <lineage>
        <taxon>Eukaryota</taxon>
        <taxon>Fungi</taxon>
        <taxon>Dikarya</taxon>
        <taxon>Ascomycota</taxon>
        <taxon>Saccharomycotina</taxon>
        <taxon>Pichiomycetes</taxon>
        <taxon>Debaryomycetaceae</taxon>
        <taxon>Suhomyces</taxon>
    </lineage>
</organism>
<dbReference type="PROSITE" id="PS51186">
    <property type="entry name" value="GNAT"/>
    <property type="match status" value="1"/>
</dbReference>
<dbReference type="EMBL" id="KV453911">
    <property type="protein sequence ID" value="ODV79963.1"/>
    <property type="molecule type" value="Genomic_DNA"/>
</dbReference>
<evidence type="ECO:0000256" key="2">
    <source>
        <dbReference type="ARBA" id="ARBA00023315"/>
    </source>
</evidence>
<keyword evidence="5" id="KW-1185">Reference proteome</keyword>
<dbReference type="Proteomes" id="UP000094285">
    <property type="component" value="Unassembled WGS sequence"/>
</dbReference>
<dbReference type="AlphaFoldDB" id="A0A1E4SKD4"/>
<dbReference type="GO" id="GO:0007064">
    <property type="term" value="P:mitotic sister chromatid cohesion"/>
    <property type="evidence" value="ECO:0007669"/>
    <property type="project" value="TreeGrafter"/>
</dbReference>